<feature type="domain" description="SIS" evidence="1">
    <location>
        <begin position="34"/>
        <end position="185"/>
    </location>
</feature>
<dbReference type="EMBL" id="CP022603">
    <property type="protein sequence ID" value="ASV84336.1"/>
    <property type="molecule type" value="Genomic_DNA"/>
</dbReference>
<reference evidence="2 3" key="1">
    <citation type="submission" date="2017-07" db="EMBL/GenBank/DDBJ databases">
        <title>Phylogenetic study on the rhizospheric bacterium Ochrobactrum sp. A44.</title>
        <authorList>
            <person name="Krzyzanowska D.M."/>
            <person name="Ossowicki A."/>
            <person name="Rajewska M."/>
            <person name="Maciag T."/>
            <person name="Kaczynski Z."/>
            <person name="Czerwicka M."/>
            <person name="Jafra S."/>
        </authorList>
    </citation>
    <scope>NUCLEOTIDE SEQUENCE [LARGE SCALE GENOMIC DNA]</scope>
    <source>
        <strain evidence="2 3">A44</strain>
    </source>
</reference>
<dbReference type="SUPFAM" id="SSF53697">
    <property type="entry name" value="SIS domain"/>
    <property type="match status" value="1"/>
</dbReference>
<dbReference type="Pfam" id="PF01380">
    <property type="entry name" value="SIS"/>
    <property type="match status" value="1"/>
</dbReference>
<dbReference type="PANTHER" id="PTHR32502">
    <property type="entry name" value="N-ACETYLGALACTOSAMINE PERMEASE II COMPONENT-RELATED"/>
    <property type="match status" value="1"/>
</dbReference>
<evidence type="ECO:0000313" key="2">
    <source>
        <dbReference type="EMBL" id="ASV84336.1"/>
    </source>
</evidence>
<dbReference type="GO" id="GO:0009401">
    <property type="term" value="P:phosphoenolpyruvate-dependent sugar phosphotransferase system"/>
    <property type="evidence" value="ECO:0007669"/>
    <property type="project" value="TreeGrafter"/>
</dbReference>
<sequence>MTKLETSHTWQEIHAQPGIWQAWAEPLAAQSAEIREWIAAKGIKRIVFSGAGTSAFIGQVLASTKTGAISLAAIATTDIVSNPSETLINDAELLVVQFGRSGNSSETIATLDLLDEHFPKVHRLNITCNGESALAVRPAKGPGEQRVIVLPEATHDRAFAMTSSYTTMLLSALACIDATADVAAKLGDLSAAAAKAIAQLDSTPAPHSERAIFLGSGALTGVARESALKVLELTAGQVMTNWDSTLGFRHGPKASVVGDTRVVVFIHSDQHSERYDLDIAREIAQQFPLATVTTVGGEGCDLALQLTAANHQGDSRWDAVLYVLLAQIWSARWSAELDLNIDNPFIDQGNLTRVVSGVKIYPFKA</sequence>
<dbReference type="AlphaFoldDB" id="A0A248UCE2"/>
<dbReference type="KEGG" id="och:CES85_5130"/>
<proteinExistence type="predicted"/>
<dbReference type="Proteomes" id="UP000215256">
    <property type="component" value="Chromosome 2"/>
</dbReference>
<evidence type="ECO:0000313" key="3">
    <source>
        <dbReference type="Proteomes" id="UP000215256"/>
    </source>
</evidence>
<gene>
    <name evidence="2" type="ORF">CES85_5130</name>
</gene>
<dbReference type="InterPro" id="IPR050303">
    <property type="entry name" value="GatZ_KbaZ_carbometab"/>
</dbReference>
<name>A0A248UCE2_9HYPH</name>
<dbReference type="PANTHER" id="PTHR32502:SF3">
    <property type="entry name" value="D-GALACTOSAMINE-6-PHOSPHATE DEAMINASE AGAS-RELATED"/>
    <property type="match status" value="1"/>
</dbReference>
<dbReference type="PROSITE" id="PS51464">
    <property type="entry name" value="SIS"/>
    <property type="match status" value="1"/>
</dbReference>
<accession>A0A248UCE2</accession>
<dbReference type="RefSeq" id="WP_095445082.1">
    <property type="nucleotide sequence ID" value="NZ_CP022603.1"/>
</dbReference>
<dbReference type="GO" id="GO:1901135">
    <property type="term" value="P:carbohydrate derivative metabolic process"/>
    <property type="evidence" value="ECO:0007669"/>
    <property type="project" value="InterPro"/>
</dbReference>
<protein>
    <submittedName>
        <fullName evidence="2">SIS domain protein</fullName>
    </submittedName>
</protein>
<dbReference type="OrthoDB" id="9810372at2"/>
<dbReference type="InterPro" id="IPR001347">
    <property type="entry name" value="SIS_dom"/>
</dbReference>
<dbReference type="Gene3D" id="3.40.50.10490">
    <property type="entry name" value="Glucose-6-phosphate isomerase like protein, domain 1"/>
    <property type="match status" value="2"/>
</dbReference>
<organism evidence="2 3">
    <name type="scientific">Ochrobactrum quorumnocens</name>
    <dbReference type="NCBI Taxonomy" id="271865"/>
    <lineage>
        <taxon>Bacteria</taxon>
        <taxon>Pseudomonadati</taxon>
        <taxon>Pseudomonadota</taxon>
        <taxon>Alphaproteobacteria</taxon>
        <taxon>Hyphomicrobiales</taxon>
        <taxon>Brucellaceae</taxon>
        <taxon>Brucella/Ochrobactrum group</taxon>
        <taxon>Ochrobactrum</taxon>
    </lineage>
</organism>
<evidence type="ECO:0000259" key="1">
    <source>
        <dbReference type="PROSITE" id="PS51464"/>
    </source>
</evidence>
<dbReference type="GO" id="GO:0097367">
    <property type="term" value="F:carbohydrate derivative binding"/>
    <property type="evidence" value="ECO:0007669"/>
    <property type="project" value="InterPro"/>
</dbReference>
<dbReference type="GO" id="GO:0005886">
    <property type="term" value="C:plasma membrane"/>
    <property type="evidence" value="ECO:0007669"/>
    <property type="project" value="TreeGrafter"/>
</dbReference>
<dbReference type="InterPro" id="IPR046348">
    <property type="entry name" value="SIS_dom_sf"/>
</dbReference>